<name>A0A225WQL3_9STRA</name>
<evidence type="ECO:0000313" key="3">
    <source>
        <dbReference type="Proteomes" id="UP000198211"/>
    </source>
</evidence>
<evidence type="ECO:0000313" key="2">
    <source>
        <dbReference type="EMBL" id="OWZ19906.1"/>
    </source>
</evidence>
<sequence>MWTDREMFAHLLASTHKSLRHEQRLLVFLRLVVGSFLFGPGSRFLLLHLVLRGVHWTDLEVRTHGRPSACESRGRVEELLLLVASHAVTA</sequence>
<organism evidence="2 3">
    <name type="scientific">Phytophthora megakarya</name>
    <dbReference type="NCBI Taxonomy" id="4795"/>
    <lineage>
        <taxon>Eukaryota</taxon>
        <taxon>Sar</taxon>
        <taxon>Stramenopiles</taxon>
        <taxon>Oomycota</taxon>
        <taxon>Peronosporomycetes</taxon>
        <taxon>Peronosporales</taxon>
        <taxon>Peronosporaceae</taxon>
        <taxon>Phytophthora</taxon>
    </lineage>
</organism>
<comment type="caution">
    <text evidence="2">The sequence shown here is derived from an EMBL/GenBank/DDBJ whole genome shotgun (WGS) entry which is preliminary data.</text>
</comment>
<evidence type="ECO:0000256" key="1">
    <source>
        <dbReference type="SAM" id="Phobius"/>
    </source>
</evidence>
<keyword evidence="1" id="KW-0812">Transmembrane</keyword>
<feature type="transmembrane region" description="Helical" evidence="1">
    <location>
        <begin position="27"/>
        <end position="51"/>
    </location>
</feature>
<dbReference type="Proteomes" id="UP000198211">
    <property type="component" value="Unassembled WGS sequence"/>
</dbReference>
<accession>A0A225WQL3</accession>
<dbReference type="AlphaFoldDB" id="A0A225WQL3"/>
<gene>
    <name evidence="2" type="ORF">PHMEG_0005776</name>
</gene>
<proteinExistence type="predicted"/>
<keyword evidence="1" id="KW-1133">Transmembrane helix</keyword>
<keyword evidence="1" id="KW-0472">Membrane</keyword>
<keyword evidence="3" id="KW-1185">Reference proteome</keyword>
<protein>
    <submittedName>
        <fullName evidence="2">Uncharacterized protein</fullName>
    </submittedName>
</protein>
<reference evidence="3" key="1">
    <citation type="submission" date="2017-03" db="EMBL/GenBank/DDBJ databases">
        <title>Phytopthora megakarya and P. palmivora, two closely related causual agents of cacao black pod achieved similar genome size and gene model numbers by different mechanisms.</title>
        <authorList>
            <person name="Ali S."/>
            <person name="Shao J."/>
            <person name="Larry D.J."/>
            <person name="Kronmiller B."/>
            <person name="Shen D."/>
            <person name="Strem M.D."/>
            <person name="Melnick R.L."/>
            <person name="Guiltinan M.J."/>
            <person name="Tyler B.M."/>
            <person name="Meinhardt L.W."/>
            <person name="Bailey B.A."/>
        </authorList>
    </citation>
    <scope>NUCLEOTIDE SEQUENCE [LARGE SCALE GENOMIC DNA]</scope>
    <source>
        <strain evidence="3">zdho120</strain>
    </source>
</reference>
<dbReference type="EMBL" id="NBNE01000386">
    <property type="protein sequence ID" value="OWZ19906.1"/>
    <property type="molecule type" value="Genomic_DNA"/>
</dbReference>